<dbReference type="InterPro" id="IPR011009">
    <property type="entry name" value="Kinase-like_dom_sf"/>
</dbReference>
<keyword evidence="13" id="KW-0675">Receptor</keyword>
<dbReference type="PROSITE" id="PS51473">
    <property type="entry name" value="GNK2"/>
    <property type="match status" value="2"/>
</dbReference>
<dbReference type="Pfam" id="PF07714">
    <property type="entry name" value="PK_Tyr_Ser-Thr"/>
    <property type="match status" value="1"/>
</dbReference>
<dbReference type="InterPro" id="IPR038408">
    <property type="entry name" value="GNK2_sf"/>
</dbReference>
<dbReference type="InterPro" id="IPR017441">
    <property type="entry name" value="Protein_kinase_ATP_BS"/>
</dbReference>
<evidence type="ECO:0000256" key="9">
    <source>
        <dbReference type="ARBA" id="ARBA00022777"/>
    </source>
</evidence>
<evidence type="ECO:0000313" key="21">
    <source>
        <dbReference type="EMBL" id="CAA7405638.1"/>
    </source>
</evidence>
<keyword evidence="22" id="KW-1185">Reference proteome</keyword>
<feature type="binding site" evidence="15">
    <location>
        <position position="369"/>
    </location>
    <ligand>
        <name>ATP</name>
        <dbReference type="ChEBI" id="CHEBI:30616"/>
    </ligand>
</feature>
<gene>
    <name evidence="21" type="ORF">SI8410_11016316</name>
</gene>
<keyword evidence="11 17" id="KW-1133">Transmembrane helix</keyword>
<protein>
    <submittedName>
        <fullName evidence="21">Uncharacterized protein</fullName>
    </submittedName>
</protein>
<dbReference type="InterPro" id="IPR002902">
    <property type="entry name" value="GNK2"/>
</dbReference>
<evidence type="ECO:0000256" key="3">
    <source>
        <dbReference type="ARBA" id="ARBA00022553"/>
    </source>
</evidence>
<dbReference type="PANTHER" id="PTHR27002:SF1040">
    <property type="entry name" value="OS07G0538400 PROTEIN"/>
    <property type="match status" value="1"/>
</dbReference>
<evidence type="ECO:0000313" key="22">
    <source>
        <dbReference type="Proteomes" id="UP000663760"/>
    </source>
</evidence>
<feature type="domain" description="Gnk2-homologous" evidence="20">
    <location>
        <begin position="28"/>
        <end position="131"/>
    </location>
</feature>
<keyword evidence="2" id="KW-0723">Serine/threonine-protein kinase</keyword>
<dbReference type="PROSITE" id="PS00108">
    <property type="entry name" value="PROTEIN_KINASE_ST"/>
    <property type="match status" value="1"/>
</dbReference>
<keyword evidence="7" id="KW-0677">Repeat</keyword>
<dbReference type="CDD" id="cd23509">
    <property type="entry name" value="Gnk2-like"/>
    <property type="match status" value="2"/>
</dbReference>
<dbReference type="InterPro" id="IPR000719">
    <property type="entry name" value="Prot_kinase_dom"/>
</dbReference>
<evidence type="ECO:0000256" key="11">
    <source>
        <dbReference type="ARBA" id="ARBA00022989"/>
    </source>
</evidence>
<keyword evidence="12 17" id="KW-0472">Membrane</keyword>
<dbReference type="OrthoDB" id="4062651at2759"/>
<dbReference type="InterPro" id="IPR001245">
    <property type="entry name" value="Ser-Thr/Tyr_kinase_cat_dom"/>
</dbReference>
<dbReference type="FunFam" id="3.30.430.20:FF:000002">
    <property type="entry name" value="Cysteine-rich receptor-like protein kinase 10"/>
    <property type="match status" value="1"/>
</dbReference>
<evidence type="ECO:0000256" key="5">
    <source>
        <dbReference type="ARBA" id="ARBA00022692"/>
    </source>
</evidence>
<evidence type="ECO:0000256" key="7">
    <source>
        <dbReference type="ARBA" id="ARBA00022737"/>
    </source>
</evidence>
<evidence type="ECO:0000256" key="10">
    <source>
        <dbReference type="ARBA" id="ARBA00022840"/>
    </source>
</evidence>
<dbReference type="PROSITE" id="PS00107">
    <property type="entry name" value="PROTEIN_KINASE_ATP"/>
    <property type="match status" value="1"/>
</dbReference>
<comment type="subcellular location">
    <subcellularLocation>
        <location evidence="1">Membrane</location>
        <topology evidence="1">Single-pass membrane protein</topology>
    </subcellularLocation>
</comment>
<evidence type="ECO:0000259" key="20">
    <source>
        <dbReference type="PROSITE" id="PS51473"/>
    </source>
</evidence>
<feature type="domain" description="Gnk2-homologous" evidence="20">
    <location>
        <begin position="136"/>
        <end position="241"/>
    </location>
</feature>
<evidence type="ECO:0000256" key="18">
    <source>
        <dbReference type="SAM" id="SignalP"/>
    </source>
</evidence>
<evidence type="ECO:0000256" key="13">
    <source>
        <dbReference type="ARBA" id="ARBA00023170"/>
    </source>
</evidence>
<dbReference type="Pfam" id="PF01657">
    <property type="entry name" value="Stress-antifung"/>
    <property type="match status" value="2"/>
</dbReference>
<evidence type="ECO:0000256" key="6">
    <source>
        <dbReference type="ARBA" id="ARBA00022729"/>
    </source>
</evidence>
<dbReference type="Proteomes" id="UP000663760">
    <property type="component" value="Chromosome 11"/>
</dbReference>
<feature type="region of interest" description="Disordered" evidence="16">
    <location>
        <begin position="249"/>
        <end position="275"/>
    </location>
</feature>
<keyword evidence="9" id="KW-0418">Kinase</keyword>
<keyword evidence="14" id="KW-0325">Glycoprotein</keyword>
<feature type="chain" id="PRO_5029588016" evidence="18">
    <location>
        <begin position="27"/>
        <end position="672"/>
    </location>
</feature>
<keyword evidence="5 17" id="KW-0812">Transmembrane</keyword>
<evidence type="ECO:0000256" key="12">
    <source>
        <dbReference type="ARBA" id="ARBA00023136"/>
    </source>
</evidence>
<keyword evidence="4" id="KW-0808">Transferase</keyword>
<evidence type="ECO:0000256" key="14">
    <source>
        <dbReference type="ARBA" id="ARBA00023180"/>
    </source>
</evidence>
<feature type="compositionally biased region" description="Pro residues" evidence="16">
    <location>
        <begin position="250"/>
        <end position="269"/>
    </location>
</feature>
<dbReference type="PROSITE" id="PS50011">
    <property type="entry name" value="PROTEIN_KINASE_DOM"/>
    <property type="match status" value="1"/>
</dbReference>
<evidence type="ECO:0000256" key="17">
    <source>
        <dbReference type="SAM" id="Phobius"/>
    </source>
</evidence>
<organism evidence="21 22">
    <name type="scientific">Spirodela intermedia</name>
    <name type="common">Intermediate duckweed</name>
    <dbReference type="NCBI Taxonomy" id="51605"/>
    <lineage>
        <taxon>Eukaryota</taxon>
        <taxon>Viridiplantae</taxon>
        <taxon>Streptophyta</taxon>
        <taxon>Embryophyta</taxon>
        <taxon>Tracheophyta</taxon>
        <taxon>Spermatophyta</taxon>
        <taxon>Magnoliopsida</taxon>
        <taxon>Liliopsida</taxon>
        <taxon>Araceae</taxon>
        <taxon>Lemnoideae</taxon>
        <taxon>Spirodela</taxon>
    </lineage>
</organism>
<dbReference type="FunFam" id="3.30.200.20:FF:000142">
    <property type="entry name" value="Cysteine-rich receptor-like protein kinase 10"/>
    <property type="match status" value="1"/>
</dbReference>
<dbReference type="GO" id="GO:0004674">
    <property type="term" value="F:protein serine/threonine kinase activity"/>
    <property type="evidence" value="ECO:0007669"/>
    <property type="project" value="UniProtKB-KW"/>
</dbReference>
<dbReference type="GO" id="GO:0005886">
    <property type="term" value="C:plasma membrane"/>
    <property type="evidence" value="ECO:0007669"/>
    <property type="project" value="TreeGrafter"/>
</dbReference>
<dbReference type="Gene3D" id="3.30.430.20">
    <property type="entry name" value="Gnk2 domain, C-X8-C-X2-C motif"/>
    <property type="match status" value="2"/>
</dbReference>
<evidence type="ECO:0000256" key="2">
    <source>
        <dbReference type="ARBA" id="ARBA00022527"/>
    </source>
</evidence>
<name>A0A7I8L8L6_SPIIN</name>
<feature type="domain" description="Protein kinase" evidence="19">
    <location>
        <begin position="341"/>
        <end position="622"/>
    </location>
</feature>
<dbReference type="Gene3D" id="3.30.200.20">
    <property type="entry name" value="Phosphorylase Kinase, domain 1"/>
    <property type="match status" value="1"/>
</dbReference>
<feature type="signal peptide" evidence="18">
    <location>
        <begin position="1"/>
        <end position="26"/>
    </location>
</feature>
<evidence type="ECO:0000256" key="15">
    <source>
        <dbReference type="PROSITE-ProRule" id="PRU10141"/>
    </source>
</evidence>
<accession>A0A7I8L8L6</accession>
<evidence type="ECO:0000256" key="1">
    <source>
        <dbReference type="ARBA" id="ARBA00004167"/>
    </source>
</evidence>
<dbReference type="GO" id="GO:0005524">
    <property type="term" value="F:ATP binding"/>
    <property type="evidence" value="ECO:0007669"/>
    <property type="project" value="UniProtKB-UniRule"/>
</dbReference>
<dbReference type="SUPFAM" id="SSF56112">
    <property type="entry name" value="Protein kinase-like (PK-like)"/>
    <property type="match status" value="1"/>
</dbReference>
<evidence type="ECO:0000256" key="16">
    <source>
        <dbReference type="SAM" id="MobiDB-lite"/>
    </source>
</evidence>
<dbReference type="FunFam" id="1.10.510.10:FF:000343">
    <property type="entry name" value="Cysteine-rich receptor-like protein kinase 28"/>
    <property type="match status" value="1"/>
</dbReference>
<dbReference type="PANTHER" id="PTHR27002">
    <property type="entry name" value="RECEPTOR-LIKE SERINE/THREONINE-PROTEIN KINASE SD1-8"/>
    <property type="match status" value="1"/>
</dbReference>
<keyword evidence="10 15" id="KW-0067">ATP-binding</keyword>
<dbReference type="GO" id="GO:0009737">
    <property type="term" value="P:response to abscisic acid"/>
    <property type="evidence" value="ECO:0007669"/>
    <property type="project" value="UniProtKB-ARBA"/>
</dbReference>
<evidence type="ECO:0000256" key="4">
    <source>
        <dbReference type="ARBA" id="ARBA00022679"/>
    </source>
</evidence>
<evidence type="ECO:0000259" key="19">
    <source>
        <dbReference type="PROSITE" id="PS50011"/>
    </source>
</evidence>
<dbReference type="InterPro" id="IPR008271">
    <property type="entry name" value="Ser/Thr_kinase_AS"/>
</dbReference>
<dbReference type="SMART" id="SM00220">
    <property type="entry name" value="S_TKc"/>
    <property type="match status" value="1"/>
</dbReference>
<evidence type="ECO:0000256" key="8">
    <source>
        <dbReference type="ARBA" id="ARBA00022741"/>
    </source>
</evidence>
<dbReference type="CDD" id="cd14066">
    <property type="entry name" value="STKc_IRAK"/>
    <property type="match status" value="1"/>
</dbReference>
<reference evidence="21" key="1">
    <citation type="submission" date="2020-02" db="EMBL/GenBank/DDBJ databases">
        <authorList>
            <person name="Scholz U."/>
            <person name="Mascher M."/>
            <person name="Fiebig A."/>
        </authorList>
    </citation>
    <scope>NUCLEOTIDE SEQUENCE</scope>
</reference>
<keyword evidence="3" id="KW-0597">Phosphoprotein</keyword>
<sequence>MAAPPMASLHLCSLILMVCSLFLGSAVDDPIYSLCNTGRNYTDKSTFQDNLGHLISSLSLSVPATGFANGTVGEVPNRVYGLMICRGDINESRCRECLAGISWNAATKCPRNKGATIFNELCHLRYSDQNFFGSSTGTEISMWNTGNVSDVPTFDRLLGELLGNLTIRASSSERRFANGSVDFTNFEKVYALVQCTRDLAPETCNTCLMDEISYIPQCCEAKKGARVIGGSCYLRYEVAPFFNASAAADPPAPPPPPSVPANTSPPPSGTPAAGDKKNKNLTIAVAIAVPLTVSFAIMAAIWICIRRKKLIAYDEQCKDGANEADSLLFDLDTLKLATMNFSDQNKLGEGGFGVVYQGVLTDRRLIAVKRLVTSSAQGIGELKNEVALVAKLHHRNLIRLMGYCLQAQEKLLVYEYLPNKSLDKFLFDPFRSKELTWEKRVNIIEGIARGLLYLHEDSQLKIVHRDLKASNILLDAGMNPKIADFGLARLFGNEQSHGNTNRIAGTFGYMAPEYVMHGQISTKSDVYSFGVLLLEIVTGRRCTGYYGSDPPTDLISYIWQHWEKGNPVKLVDKGITDGCSTEEVLRYIHSGLLCVQQDPLDRPKMSFVILMLNSDSTSLPAISPLSCLTYSSTIASGDQGMTNRPMDGPSMTWPPRNDVLTIKSDNTMFESC</sequence>
<proteinExistence type="predicted"/>
<dbReference type="EMBL" id="LR746274">
    <property type="protein sequence ID" value="CAA7405638.1"/>
    <property type="molecule type" value="Genomic_DNA"/>
</dbReference>
<keyword evidence="6 18" id="KW-0732">Signal</keyword>
<feature type="transmembrane region" description="Helical" evidence="17">
    <location>
        <begin position="281"/>
        <end position="305"/>
    </location>
</feature>
<keyword evidence="8 15" id="KW-0547">Nucleotide-binding</keyword>
<dbReference type="AlphaFoldDB" id="A0A7I8L8L6"/>
<dbReference type="Gene3D" id="1.10.510.10">
    <property type="entry name" value="Transferase(Phosphotransferase) domain 1"/>
    <property type="match status" value="1"/>
</dbReference>